<sequence>MKLNQDDTKKLLEILYKGLEIIKKEENTGDIKEKLKWLNSINLKIEILGYYVDTDSKDVTMLDISEYLDTVISDLEENKFNDYIYNTLFNDLEILLNE</sequence>
<dbReference type="RefSeq" id="WP_257560156.1">
    <property type="nucleotide sequence ID" value="NZ_JANKBY010000030.1"/>
</dbReference>
<keyword evidence="2" id="KW-1185">Reference proteome</keyword>
<dbReference type="AlphaFoldDB" id="A0A9X2S0H7"/>
<evidence type="ECO:0000313" key="1">
    <source>
        <dbReference type="EMBL" id="MCR1822013.1"/>
    </source>
</evidence>
<organism evidence="1 2">
    <name type="scientific">Terrisporobacter muris</name>
    <dbReference type="NCBI Taxonomy" id="2963284"/>
    <lineage>
        <taxon>Bacteria</taxon>
        <taxon>Bacillati</taxon>
        <taxon>Bacillota</taxon>
        <taxon>Clostridia</taxon>
        <taxon>Peptostreptococcales</taxon>
        <taxon>Peptostreptococcaceae</taxon>
        <taxon>Terrisporobacter</taxon>
    </lineage>
</organism>
<protein>
    <submittedName>
        <fullName evidence="1">Uncharacterized protein</fullName>
    </submittedName>
</protein>
<accession>A0A9X2S0H7</accession>
<comment type="caution">
    <text evidence="1">The sequence shown here is derived from an EMBL/GenBank/DDBJ whole genome shotgun (WGS) entry which is preliminary data.</text>
</comment>
<gene>
    <name evidence="1" type="ORF">NSA58_04360</name>
</gene>
<dbReference type="Proteomes" id="UP001140817">
    <property type="component" value="Unassembled WGS sequence"/>
</dbReference>
<name>A0A9X2S0H7_9FIRM</name>
<proteinExistence type="predicted"/>
<evidence type="ECO:0000313" key="2">
    <source>
        <dbReference type="Proteomes" id="UP001140817"/>
    </source>
</evidence>
<reference evidence="1" key="1">
    <citation type="submission" date="2022-07" db="EMBL/GenBank/DDBJ databases">
        <title>Enhanced cultured diversity of the mouse gut microbiota enables custom-made synthetic communities.</title>
        <authorList>
            <person name="Afrizal A."/>
        </authorList>
    </citation>
    <scope>NUCLEOTIDE SEQUENCE</scope>
    <source>
        <strain evidence="1">DSM 29186</strain>
    </source>
</reference>
<dbReference type="EMBL" id="JANKBY010000030">
    <property type="protein sequence ID" value="MCR1822013.1"/>
    <property type="molecule type" value="Genomic_DNA"/>
</dbReference>